<feature type="transmembrane region" description="Helical" evidence="1">
    <location>
        <begin position="53"/>
        <end position="73"/>
    </location>
</feature>
<dbReference type="AlphaFoldDB" id="A0A8J5XWZ8"/>
<keyword evidence="3" id="KW-1185">Reference proteome</keyword>
<accession>A0A8J5XWZ8</accession>
<evidence type="ECO:0000313" key="3">
    <source>
        <dbReference type="Proteomes" id="UP000701853"/>
    </source>
</evidence>
<sequence length="206" mass="23928">MFNNFLNIKKAITYKPNQSSTDLLRLDPEIAKLNIEDYSYKIRKVVLSDDHLLYPNNYVVGIIYSIYLWFMLFDNGTILRHSILMAFEDYGSSKSPNLHMAKDKKVEDCSDQAYLVKSSMVHETHAHYAQNFKVLKLILGDENGEFLKKKEVKSTDGGIAFVVFHEPFHLQDIDIFHLKNKTLKIITNSNLYIRISLHIFVSNHLV</sequence>
<evidence type="ECO:0000313" key="2">
    <source>
        <dbReference type="EMBL" id="KAG8472319.1"/>
    </source>
</evidence>
<evidence type="ECO:0000256" key="1">
    <source>
        <dbReference type="SAM" id="Phobius"/>
    </source>
</evidence>
<name>A0A8J5XWZ8_9ROSI</name>
<keyword evidence="1" id="KW-0812">Transmembrane</keyword>
<dbReference type="Proteomes" id="UP000701853">
    <property type="component" value="Chromosome 13"/>
</dbReference>
<gene>
    <name evidence="2" type="ORF">CXB51_035388</name>
</gene>
<keyword evidence="1" id="KW-1133">Transmembrane helix</keyword>
<dbReference type="EMBL" id="JAHUZN010000013">
    <property type="protein sequence ID" value="KAG8472319.1"/>
    <property type="molecule type" value="Genomic_DNA"/>
</dbReference>
<reference evidence="2 3" key="1">
    <citation type="journal article" date="2021" name="bioRxiv">
        <title>The Gossypium anomalum genome as a resource for cotton improvement and evolutionary analysis of hybrid incompatibility.</title>
        <authorList>
            <person name="Grover C.E."/>
            <person name="Yuan D."/>
            <person name="Arick M.A."/>
            <person name="Miller E.R."/>
            <person name="Hu G."/>
            <person name="Peterson D.G."/>
            <person name="Wendel J.F."/>
            <person name="Udall J.A."/>
        </authorList>
    </citation>
    <scope>NUCLEOTIDE SEQUENCE [LARGE SCALE GENOMIC DNA]</scope>
    <source>
        <strain evidence="2">JFW-Udall</strain>
        <tissue evidence="2">Leaf</tissue>
    </source>
</reference>
<organism evidence="2 3">
    <name type="scientific">Gossypium anomalum</name>
    <dbReference type="NCBI Taxonomy" id="47600"/>
    <lineage>
        <taxon>Eukaryota</taxon>
        <taxon>Viridiplantae</taxon>
        <taxon>Streptophyta</taxon>
        <taxon>Embryophyta</taxon>
        <taxon>Tracheophyta</taxon>
        <taxon>Spermatophyta</taxon>
        <taxon>Magnoliopsida</taxon>
        <taxon>eudicotyledons</taxon>
        <taxon>Gunneridae</taxon>
        <taxon>Pentapetalae</taxon>
        <taxon>rosids</taxon>
        <taxon>malvids</taxon>
        <taxon>Malvales</taxon>
        <taxon>Malvaceae</taxon>
        <taxon>Malvoideae</taxon>
        <taxon>Gossypium</taxon>
    </lineage>
</organism>
<proteinExistence type="predicted"/>
<protein>
    <submittedName>
        <fullName evidence="2">Uncharacterized protein</fullName>
    </submittedName>
</protein>
<keyword evidence="1" id="KW-0472">Membrane</keyword>
<comment type="caution">
    <text evidence="2">The sequence shown here is derived from an EMBL/GenBank/DDBJ whole genome shotgun (WGS) entry which is preliminary data.</text>
</comment>